<dbReference type="Proteomes" id="UP001292094">
    <property type="component" value="Unassembled WGS sequence"/>
</dbReference>
<keyword evidence="2" id="KW-1185">Reference proteome</keyword>
<dbReference type="AlphaFoldDB" id="A0AAE1QIM9"/>
<gene>
    <name evidence="1" type="ORF">Pmani_002305</name>
</gene>
<name>A0AAE1QIM9_9EUCA</name>
<protein>
    <submittedName>
        <fullName evidence="1">Uncharacterized protein</fullName>
    </submittedName>
</protein>
<sequence>MRKIPKNEPWRTLSFASIGDRLEQLRTGGWWVHHSQDGTPRRPTAGISRATYKVGTTKNEIGGALDANLTVFTNAVNKAAEKSIPRKRTGARHRDYWIYCDEIREQNRKINKHRKLHRRNPTAESHSLLREILARKLECIQRTIYGFPLWTKTEVMQHEPGLGSIQDRIDYVVSFVVARTIHHYRDNLFKGMVIKELRKNRQSAKRGTWIRRVADTVYSLFKVNLLLKKGTDSLAGEYCVPPPWTTPAIKTEIVRLPRGKKDLSEYKFFHHTNRVMGSRDDEDTAVYYTDGFVDPEGGRAGAAFVLGNSVFGWRTIYNCSSVFPL</sequence>
<proteinExistence type="predicted"/>
<organism evidence="1 2">
    <name type="scientific">Petrolisthes manimaculis</name>
    <dbReference type="NCBI Taxonomy" id="1843537"/>
    <lineage>
        <taxon>Eukaryota</taxon>
        <taxon>Metazoa</taxon>
        <taxon>Ecdysozoa</taxon>
        <taxon>Arthropoda</taxon>
        <taxon>Crustacea</taxon>
        <taxon>Multicrustacea</taxon>
        <taxon>Malacostraca</taxon>
        <taxon>Eumalacostraca</taxon>
        <taxon>Eucarida</taxon>
        <taxon>Decapoda</taxon>
        <taxon>Pleocyemata</taxon>
        <taxon>Anomura</taxon>
        <taxon>Galatheoidea</taxon>
        <taxon>Porcellanidae</taxon>
        <taxon>Petrolisthes</taxon>
    </lineage>
</organism>
<reference evidence="1" key="1">
    <citation type="submission" date="2023-11" db="EMBL/GenBank/DDBJ databases">
        <title>Genome assemblies of two species of porcelain crab, Petrolisthes cinctipes and Petrolisthes manimaculis (Anomura: Porcellanidae).</title>
        <authorList>
            <person name="Angst P."/>
        </authorList>
    </citation>
    <scope>NUCLEOTIDE SEQUENCE</scope>
    <source>
        <strain evidence="1">PB745_02</strain>
        <tissue evidence="1">Gill</tissue>
    </source>
</reference>
<dbReference type="EMBL" id="JAWZYT010000163">
    <property type="protein sequence ID" value="KAK4327209.1"/>
    <property type="molecule type" value="Genomic_DNA"/>
</dbReference>
<comment type="caution">
    <text evidence="1">The sequence shown here is derived from an EMBL/GenBank/DDBJ whole genome shotgun (WGS) entry which is preliminary data.</text>
</comment>
<evidence type="ECO:0000313" key="2">
    <source>
        <dbReference type="Proteomes" id="UP001292094"/>
    </source>
</evidence>
<accession>A0AAE1QIM9</accession>
<evidence type="ECO:0000313" key="1">
    <source>
        <dbReference type="EMBL" id="KAK4327209.1"/>
    </source>
</evidence>